<reference evidence="4 5" key="1">
    <citation type="submission" date="2023-09" db="EMBL/GenBank/DDBJ databases">
        <title>Pangenome analysis of Batrachochytrium dendrobatidis and related Chytrids.</title>
        <authorList>
            <person name="Yacoub M.N."/>
            <person name="Stajich J.E."/>
            <person name="James T.Y."/>
        </authorList>
    </citation>
    <scope>NUCLEOTIDE SEQUENCE [LARGE SCALE GENOMIC DNA]</scope>
    <source>
        <strain evidence="4 5">JEL0888</strain>
    </source>
</reference>
<proteinExistence type="predicted"/>
<feature type="domain" description="RRM" evidence="3">
    <location>
        <begin position="8"/>
        <end position="85"/>
    </location>
</feature>
<dbReference type="Gene3D" id="3.30.70.330">
    <property type="match status" value="1"/>
</dbReference>
<dbReference type="Proteomes" id="UP001527925">
    <property type="component" value="Unassembled WGS sequence"/>
</dbReference>
<evidence type="ECO:0000313" key="5">
    <source>
        <dbReference type="Proteomes" id="UP001527925"/>
    </source>
</evidence>
<protein>
    <recommendedName>
        <fullName evidence="3">RRM domain-containing protein</fullName>
    </recommendedName>
</protein>
<accession>A0ABR4NHA9</accession>
<dbReference type="EMBL" id="JADGIZ020000005">
    <property type="protein sequence ID" value="KAL2918839.1"/>
    <property type="molecule type" value="Genomic_DNA"/>
</dbReference>
<sequence length="176" mass="21280">MESSNNGSNLFVSGLSLEVRDDDLEKLFSKYGKINKCQVMVDPRTKESRGFGFVDFESVVDADAALALDGAELLGRQIIVQKAKRGRPRTPTPGEYRGPPKDPYGDRRRDDRYDDRRRDDRYGRDRYDDRRRDDRYGRDRYDDRRYDDRYSRDRYDDRRRDDRYGRDRYDDRDRRY</sequence>
<evidence type="ECO:0000259" key="3">
    <source>
        <dbReference type="PROSITE" id="PS50102"/>
    </source>
</evidence>
<feature type="compositionally biased region" description="Basic and acidic residues" evidence="2">
    <location>
        <begin position="98"/>
        <end position="176"/>
    </location>
</feature>
<evidence type="ECO:0000256" key="1">
    <source>
        <dbReference type="PROSITE-ProRule" id="PRU00176"/>
    </source>
</evidence>
<dbReference type="InterPro" id="IPR012677">
    <property type="entry name" value="Nucleotide-bd_a/b_plait_sf"/>
</dbReference>
<dbReference type="InterPro" id="IPR035979">
    <property type="entry name" value="RBD_domain_sf"/>
</dbReference>
<evidence type="ECO:0000256" key="2">
    <source>
        <dbReference type="SAM" id="MobiDB-lite"/>
    </source>
</evidence>
<evidence type="ECO:0000313" key="4">
    <source>
        <dbReference type="EMBL" id="KAL2918839.1"/>
    </source>
</evidence>
<dbReference type="SUPFAM" id="SSF54928">
    <property type="entry name" value="RNA-binding domain, RBD"/>
    <property type="match status" value="1"/>
</dbReference>
<dbReference type="Pfam" id="PF00076">
    <property type="entry name" value="RRM_1"/>
    <property type="match status" value="1"/>
</dbReference>
<dbReference type="InterPro" id="IPR050441">
    <property type="entry name" value="RBM"/>
</dbReference>
<dbReference type="PANTHER" id="PTHR48034">
    <property type="entry name" value="TRANSFORMER-2 SEX-DETERMINING PROTEIN-RELATED"/>
    <property type="match status" value="1"/>
</dbReference>
<dbReference type="PROSITE" id="PS50102">
    <property type="entry name" value="RRM"/>
    <property type="match status" value="1"/>
</dbReference>
<name>A0ABR4NHA9_9FUNG</name>
<comment type="caution">
    <text evidence="4">The sequence shown here is derived from an EMBL/GenBank/DDBJ whole genome shotgun (WGS) entry which is preliminary data.</text>
</comment>
<keyword evidence="1" id="KW-0694">RNA-binding</keyword>
<feature type="region of interest" description="Disordered" evidence="2">
    <location>
        <begin position="80"/>
        <end position="176"/>
    </location>
</feature>
<dbReference type="SMART" id="SM00360">
    <property type="entry name" value="RRM"/>
    <property type="match status" value="1"/>
</dbReference>
<keyword evidence="5" id="KW-1185">Reference proteome</keyword>
<organism evidence="4 5">
    <name type="scientific">Polyrhizophydium stewartii</name>
    <dbReference type="NCBI Taxonomy" id="2732419"/>
    <lineage>
        <taxon>Eukaryota</taxon>
        <taxon>Fungi</taxon>
        <taxon>Fungi incertae sedis</taxon>
        <taxon>Chytridiomycota</taxon>
        <taxon>Chytridiomycota incertae sedis</taxon>
        <taxon>Chytridiomycetes</taxon>
        <taxon>Rhizophydiales</taxon>
        <taxon>Rhizophydiales incertae sedis</taxon>
        <taxon>Polyrhizophydium</taxon>
    </lineage>
</organism>
<gene>
    <name evidence="4" type="ORF">HK105_201673</name>
</gene>
<dbReference type="InterPro" id="IPR000504">
    <property type="entry name" value="RRM_dom"/>
</dbReference>